<dbReference type="Pfam" id="PF07700">
    <property type="entry name" value="HNOB"/>
    <property type="match status" value="1"/>
</dbReference>
<proteinExistence type="predicted"/>
<dbReference type="EMBL" id="VIKR01000003">
    <property type="protein sequence ID" value="TQV73778.1"/>
    <property type="molecule type" value="Genomic_DNA"/>
</dbReference>
<dbReference type="GO" id="GO:0020037">
    <property type="term" value="F:heme binding"/>
    <property type="evidence" value="ECO:0007669"/>
    <property type="project" value="InterPro"/>
</dbReference>
<sequence length="181" mass="20708">MQGLIYTILADMVIDMKGIPFWNEVIRESNVASKGAYTTGVQYDDEELFAIVEYLEKALELPQAEIIKLYGVHLFPILLEKMPVGSLEMSSMKRFLLQIDEVIHKEVKRVNPDVYLPEFQYIDPGKDELVMLYRSKRKLCPLSEGLIIGAGKHFNTEVTINHPICMHDGADHCRLEIIMVP</sequence>
<dbReference type="RefSeq" id="WP_142942486.1">
    <property type="nucleotide sequence ID" value="NZ_VIKR01000003.1"/>
</dbReference>
<dbReference type="InterPro" id="IPR024096">
    <property type="entry name" value="NO_sig/Golgi_transp_ligand-bd"/>
</dbReference>
<feature type="domain" description="Heme NO-binding" evidence="1">
    <location>
        <begin position="3"/>
        <end position="162"/>
    </location>
</feature>
<evidence type="ECO:0000313" key="3">
    <source>
        <dbReference type="Proteomes" id="UP000317839"/>
    </source>
</evidence>
<gene>
    <name evidence="2" type="ORF">FLL45_12985</name>
</gene>
<keyword evidence="3" id="KW-1185">Reference proteome</keyword>
<dbReference type="InterPro" id="IPR038158">
    <property type="entry name" value="H-NOX_domain_sf"/>
</dbReference>
<reference evidence="2 3" key="1">
    <citation type="submission" date="2019-06" db="EMBL/GenBank/DDBJ databases">
        <title>Draft genome of Aliikangiella marina GYP-15.</title>
        <authorList>
            <person name="Wang G."/>
        </authorList>
    </citation>
    <scope>NUCLEOTIDE SEQUENCE [LARGE SCALE GENOMIC DNA]</scope>
    <source>
        <strain evidence="2 3">GYP-15</strain>
    </source>
</reference>
<protein>
    <submittedName>
        <fullName evidence="2">Guanylate cyclase</fullName>
    </submittedName>
</protein>
<dbReference type="Proteomes" id="UP000317839">
    <property type="component" value="Unassembled WGS sequence"/>
</dbReference>
<accession>A0A545T9A1</accession>
<name>A0A545T9A1_9GAMM</name>
<dbReference type="Gene3D" id="3.90.1520.10">
    <property type="entry name" value="H-NOX domain"/>
    <property type="match status" value="1"/>
</dbReference>
<dbReference type="InterPro" id="IPR011644">
    <property type="entry name" value="Heme_NO-bd"/>
</dbReference>
<evidence type="ECO:0000259" key="1">
    <source>
        <dbReference type="Pfam" id="PF07700"/>
    </source>
</evidence>
<dbReference type="AlphaFoldDB" id="A0A545T9A1"/>
<organism evidence="2 3">
    <name type="scientific">Aliikangiella marina</name>
    <dbReference type="NCBI Taxonomy" id="1712262"/>
    <lineage>
        <taxon>Bacteria</taxon>
        <taxon>Pseudomonadati</taxon>
        <taxon>Pseudomonadota</taxon>
        <taxon>Gammaproteobacteria</taxon>
        <taxon>Oceanospirillales</taxon>
        <taxon>Pleioneaceae</taxon>
        <taxon>Aliikangiella</taxon>
    </lineage>
</organism>
<dbReference type="SUPFAM" id="SSF111126">
    <property type="entry name" value="Ligand-binding domain in the NO signalling and Golgi transport"/>
    <property type="match status" value="1"/>
</dbReference>
<comment type="caution">
    <text evidence="2">The sequence shown here is derived from an EMBL/GenBank/DDBJ whole genome shotgun (WGS) entry which is preliminary data.</text>
</comment>
<dbReference type="OrthoDB" id="7266652at2"/>
<evidence type="ECO:0000313" key="2">
    <source>
        <dbReference type="EMBL" id="TQV73778.1"/>
    </source>
</evidence>